<dbReference type="InterPro" id="IPR042276">
    <property type="entry name" value="CapZ_alpha/beta_2"/>
</dbReference>
<evidence type="ECO:0000256" key="15">
    <source>
        <dbReference type="ARBA" id="ARBA00022801"/>
    </source>
</evidence>
<dbReference type="PANTHER" id="PTHR14025">
    <property type="entry name" value="FANCONI ANEMIA GROUP M FANCM FAMILY MEMBER"/>
    <property type="match status" value="1"/>
</dbReference>
<evidence type="ECO:0000256" key="10">
    <source>
        <dbReference type="ARBA" id="ARBA00021859"/>
    </source>
</evidence>
<evidence type="ECO:0000259" key="29">
    <source>
        <dbReference type="PROSITE" id="PS51194"/>
    </source>
</evidence>
<comment type="subunit">
    <text evidence="25">Component of the F-actin capping complex, composed of a heterodimer of an alpha and a beta subunit.</text>
</comment>
<dbReference type="FunFam" id="1.20.58.570:FF:000001">
    <property type="entry name" value="F-actin-capping protein subunit beta"/>
    <property type="match status" value="1"/>
</dbReference>
<keyword evidence="22" id="KW-0539">Nucleus</keyword>
<evidence type="ECO:0000256" key="2">
    <source>
        <dbReference type="ARBA" id="ARBA00004123"/>
    </source>
</evidence>
<feature type="domain" description="Helicase ATP-binding" evidence="28">
    <location>
        <begin position="665"/>
        <end position="833"/>
    </location>
</feature>
<dbReference type="CDD" id="cd12091">
    <property type="entry name" value="FANCM_ID"/>
    <property type="match status" value="1"/>
</dbReference>
<dbReference type="GO" id="GO:0016787">
    <property type="term" value="F:hydrolase activity"/>
    <property type="evidence" value="ECO:0007669"/>
    <property type="project" value="UniProtKB-KW"/>
</dbReference>
<dbReference type="GO" id="GO:0009378">
    <property type="term" value="F:four-way junction helicase activity"/>
    <property type="evidence" value="ECO:0007669"/>
    <property type="project" value="TreeGrafter"/>
</dbReference>
<dbReference type="EMBL" id="LHPM01000009">
    <property type="protein sequence ID" value="OAL67739.1"/>
    <property type="molecule type" value="Genomic_DNA"/>
</dbReference>
<evidence type="ECO:0000313" key="31">
    <source>
        <dbReference type="Proteomes" id="UP000243015"/>
    </source>
</evidence>
<keyword evidence="16 30" id="KW-0347">Helicase</keyword>
<evidence type="ECO:0000256" key="4">
    <source>
        <dbReference type="ARBA" id="ARBA00006039"/>
    </source>
</evidence>
<dbReference type="GO" id="GO:0030479">
    <property type="term" value="C:actin cortical patch"/>
    <property type="evidence" value="ECO:0007669"/>
    <property type="project" value="UniProtKB-SubCell"/>
</dbReference>
<dbReference type="InterPro" id="IPR043175">
    <property type="entry name" value="CAPZB_N"/>
</dbReference>
<comment type="subcellular location">
    <subcellularLocation>
        <location evidence="3">Cytoplasm</location>
        <location evidence="3">Cytoskeleton</location>
        <location evidence="3">Actin patch</location>
    </subcellularLocation>
    <subcellularLocation>
        <location evidence="2">Nucleus</location>
    </subcellularLocation>
</comment>
<gene>
    <name evidence="30" type="ORF">A7C99_0870</name>
</gene>
<keyword evidence="19" id="KW-0009">Actin-binding</keyword>
<dbReference type="GO" id="GO:0000400">
    <property type="term" value="F:four-way junction DNA binding"/>
    <property type="evidence" value="ECO:0007669"/>
    <property type="project" value="TreeGrafter"/>
</dbReference>
<comment type="similarity">
    <text evidence="4">Belongs to the F-actin-capping protein beta subunit family.</text>
</comment>
<dbReference type="VEuPathDB" id="FungiDB:TERG_06201"/>
<feature type="region of interest" description="Disordered" evidence="27">
    <location>
        <begin position="325"/>
        <end position="503"/>
    </location>
</feature>
<dbReference type="SMART" id="SM00487">
    <property type="entry name" value="DEXDc"/>
    <property type="match status" value="1"/>
</dbReference>
<evidence type="ECO:0000313" key="30">
    <source>
        <dbReference type="EMBL" id="OAL67739.1"/>
    </source>
</evidence>
<feature type="compositionally biased region" description="Acidic residues" evidence="27">
    <location>
        <begin position="358"/>
        <end position="376"/>
    </location>
</feature>
<keyword evidence="20" id="KW-0234">DNA repair</keyword>
<evidence type="ECO:0000256" key="19">
    <source>
        <dbReference type="ARBA" id="ARBA00023203"/>
    </source>
</evidence>
<dbReference type="Gene3D" id="1.20.1320.20">
    <property type="entry name" value="hef helicase domain"/>
    <property type="match status" value="1"/>
</dbReference>
<feature type="compositionally biased region" description="Polar residues" evidence="27">
    <location>
        <begin position="477"/>
        <end position="491"/>
    </location>
</feature>
<dbReference type="GO" id="GO:0051016">
    <property type="term" value="P:barbed-end actin filament capping"/>
    <property type="evidence" value="ECO:0007669"/>
    <property type="project" value="InterPro"/>
</dbReference>
<feature type="compositionally biased region" description="Basic residues" evidence="27">
    <location>
        <begin position="1211"/>
        <end position="1223"/>
    </location>
</feature>
<dbReference type="InterPro" id="IPR014001">
    <property type="entry name" value="Helicase_ATP-bd"/>
</dbReference>
<comment type="similarity">
    <text evidence="5">Belongs to the DEAD box helicase family. DEAH subfamily. FANCM sub-subfamily.</text>
</comment>
<evidence type="ECO:0000256" key="8">
    <source>
        <dbReference type="ARBA" id="ARBA00020045"/>
    </source>
</evidence>
<dbReference type="SUPFAM" id="SSF90096">
    <property type="entry name" value="Subunits of heterodimeric actin filament capping protein Capz"/>
    <property type="match status" value="1"/>
</dbReference>
<evidence type="ECO:0000256" key="25">
    <source>
        <dbReference type="ARBA" id="ARBA00044965"/>
    </source>
</evidence>
<evidence type="ECO:0000256" key="23">
    <source>
        <dbReference type="ARBA" id="ARBA00025389"/>
    </source>
</evidence>
<accession>A0A178F5Y1</accession>
<sequence>MKTTKLLGNDSYMKAQKPLFYLSRPQQFRRFTFFNPDRTSRLLDRRLAGLGHLIKDEYANIRDSYCFDELRIAKRALPAIHYWRGIKDAYSINGVEVITAPVSPSASIEQRAEELLKGIENRAEGRKVNIIAHSMLMLTQELHVKWARCQPLPTKARLWPTIFLNGWAVRYNQFTLRDSSLPVIEERLSQLYFILGRLGLQNGAFKQLTRKYLAQTFNPDVVNVDNVKYYSYGAVLSPDTWSMFSQSRRILDNEEGPNDGLVSVASSKWGCYKGTLVDVSHIDLINWTNRLKWFAAEITGNRKKFNAVAFYLDIADSDEPPCADTDPWLLSESPRPAKRRRVYNPPASSPTGISSQAEEGEEEETGEDSLNDEDGVDIGSVNETEEESEDGLPPQKAQIPKARGEGPKQQANNLKVYQPKYYTNQEPVFVTQLTQPSSSPSRIRGPRWKKPQPQQHNPSPPRPPPPTHSPSPIYPPRQQSNGDPSDLQNTEGSDEDVKAAIRESLKSLREETSARGTKLRNQVANNSLLKTGDVSFLPPAAGNSPDLTALALDFDPDDIPDVFGSSPVSSPRQTPTYGRVTSQSQAGLQTSQRKQTNSQQKSLRQTTLFGGIANNQSPSQPATSRNWPLASQNEVPTHHALNSEALETWTYPVNLGRKRDYQFNISYRGLFHNLLVALPTGLGKTFIAATVMLNWFRWTKFAQIVFVAPTKPLVAQQVDACFNVAGIPRSQTTMLTGNVPPGLRATEWESKRVFFMTPQTLINDLKSGIADPKRVVLLVVDEAHRATGAYVYVEVVKFIQRFNTSFRVLALTATPGSTVETVQEVIDGLNISRVEIRTESSLDIREYVHAKNVETISFSNSDDMKLCMDQFSKALRPMVEKLRNINAYWGDDPMSLTPFGLTEARKKWIMSPAGRTANWGLKGMVNSIFTVLASLAHAIELLKYHGVGPFYRNLVSFRDGSTDGSQGKGGKYGRQVMDDANFKSMMTMLRSKMTDADFVGHPKLEYLKRVILNHFLDADTNSHTANSPKTRVMVFSHFRDSAEEIVRVLKKHAPIILPHVFVGQASAKGSEGMDQKKQLEIIKKFKEGTYNTIVATSIGEEGLDIGEVDLIICYDSSASPIRMLQRMGRTGRKRTGKVVLLLMEGKEEEKYFRAKDNYEKMQQIIASGSHFTFHEDKSPRIIPRDIQPRVDEKRIEIPIENSQAELPVPTKRGRIPKRPPKKFHMPDGVQTGFTNALTLTGVDKKPKRRKNLPEYREQSPEIAELPPLNEVTLTPDQTLELRRNFQTVTGTSPQVMRFPRLDVYPVLQRFCRPTVDVPHATLTRSLTKAVREMSEFGIDCDEKYEPYLPPDVHNWEPNDKVPSPISDDSHEQDSSTDKLGTGIGAGMVTKTSDCQQRTRQDGPSERGLSLMCTQASGSFGLNNNNTYPSEHSADDDFPDIDQLFAESFASNNPFARKPAAETTRDVVPVGETNEDVAQIHSRSDEDMTFAYNILKRYLTNPKSGALWSFLFLSPSGIMADTQFDSALDLLRRLSPRNTKENLHNITTLLPDLTEDLLASVDQPLEVRRCPRSKRDYLLCDYNRDGDSYRSPWSNEFDPPIEDGTVPSERVRKLEIETNKAFDIYRDLYYDGGIGSVYFWDLDDGFAGVVLLKKGITPGSKNSGAWDSIHVFEATDRGRTCHYKLTSTVILHLSTGSDTLGEMDLSGNMTRQIESDMAVNGDESHVANVGRLVEDMEFKMRNLLQEVYFGKAKDVVSELRSLQPLSETNEEKSAHRNVINAMMK</sequence>
<dbReference type="Pfam" id="PF00271">
    <property type="entry name" value="Helicase_C"/>
    <property type="match status" value="1"/>
</dbReference>
<dbReference type="Pfam" id="PF04851">
    <property type="entry name" value="ResIII"/>
    <property type="match status" value="1"/>
</dbReference>
<dbReference type="SUPFAM" id="SSF53474">
    <property type="entry name" value="alpha/beta-Hydrolases"/>
    <property type="match status" value="1"/>
</dbReference>
<comment type="catalytic activity">
    <reaction evidence="26">
        <text>ATP + H2O = ADP + phosphate + H(+)</text>
        <dbReference type="Rhea" id="RHEA:13065"/>
        <dbReference type="ChEBI" id="CHEBI:15377"/>
        <dbReference type="ChEBI" id="CHEBI:15378"/>
        <dbReference type="ChEBI" id="CHEBI:30616"/>
        <dbReference type="ChEBI" id="CHEBI:43474"/>
        <dbReference type="ChEBI" id="CHEBI:456216"/>
        <dbReference type="EC" id="3.6.4.12"/>
    </reaction>
</comment>
<evidence type="ECO:0000256" key="7">
    <source>
        <dbReference type="ARBA" id="ARBA00012551"/>
    </source>
</evidence>
<dbReference type="InterPro" id="IPR029058">
    <property type="entry name" value="AB_hydrolase_fold"/>
</dbReference>
<dbReference type="GO" id="GO:0036297">
    <property type="term" value="P:interstrand cross-link repair"/>
    <property type="evidence" value="ECO:0007669"/>
    <property type="project" value="TreeGrafter"/>
</dbReference>
<keyword evidence="11" id="KW-0117">Actin capping</keyword>
<keyword evidence="21" id="KW-0206">Cytoskeleton</keyword>
<feature type="compositionally biased region" description="Pro residues" evidence="27">
    <location>
        <begin position="458"/>
        <end position="475"/>
    </location>
</feature>
<dbReference type="InterPro" id="IPR027417">
    <property type="entry name" value="P-loop_NTPase"/>
</dbReference>
<dbReference type="GO" id="GO:0045003">
    <property type="term" value="P:double-strand break repair via synthesis-dependent strand annealing"/>
    <property type="evidence" value="ECO:0007669"/>
    <property type="project" value="TreeGrafter"/>
</dbReference>
<dbReference type="PROSITE" id="PS51192">
    <property type="entry name" value="HELICASE_ATP_BIND_1"/>
    <property type="match status" value="1"/>
</dbReference>
<evidence type="ECO:0000256" key="9">
    <source>
        <dbReference type="ARBA" id="ARBA00021225"/>
    </source>
</evidence>
<evidence type="ECO:0000256" key="14">
    <source>
        <dbReference type="ARBA" id="ARBA00022763"/>
    </source>
</evidence>
<evidence type="ECO:0000256" key="13">
    <source>
        <dbReference type="ARBA" id="ARBA00022741"/>
    </source>
</evidence>
<keyword evidence="15" id="KW-0378">Hydrolase</keyword>
<evidence type="ECO:0000256" key="12">
    <source>
        <dbReference type="ARBA" id="ARBA00022490"/>
    </source>
</evidence>
<feature type="compositionally biased region" description="Polar residues" evidence="27">
    <location>
        <begin position="409"/>
        <end position="435"/>
    </location>
</feature>
<evidence type="ECO:0000256" key="1">
    <source>
        <dbReference type="ARBA" id="ARBA00003813"/>
    </source>
</evidence>
<dbReference type="Gene3D" id="3.40.50.1820">
    <property type="entry name" value="alpha/beta hydrolase"/>
    <property type="match status" value="2"/>
</dbReference>
<dbReference type="Pfam" id="PF01115">
    <property type="entry name" value="F_actin_cap_B"/>
    <property type="match status" value="1"/>
</dbReference>
<dbReference type="FunFam" id="3.40.50.300:FF:000861">
    <property type="entry name" value="Fanconi anemia, complementation group M"/>
    <property type="match status" value="1"/>
</dbReference>
<reference evidence="30 31" key="1">
    <citation type="submission" date="2016-05" db="EMBL/GenBank/DDBJ databases">
        <title>Genome sequencing of Trichophyton rubrum CMCC(F)T1i isolated from hair.</title>
        <authorList>
            <person name="Zhan P."/>
            <person name="Tao Y."/>
            <person name="Liu W."/>
        </authorList>
    </citation>
    <scope>NUCLEOTIDE SEQUENCE [LARGE SCALE GENOMIC DNA]</scope>
    <source>
        <strain evidence="31">CMCC(F)T1i</strain>
    </source>
</reference>
<dbReference type="SUPFAM" id="SSF52540">
    <property type="entry name" value="P-loop containing nucleoside triphosphate hydrolases"/>
    <property type="match status" value="1"/>
</dbReference>
<feature type="region of interest" description="Disordered" evidence="27">
    <location>
        <begin position="1350"/>
        <end position="1407"/>
    </location>
</feature>
<dbReference type="Proteomes" id="UP000243015">
    <property type="component" value="Unassembled WGS sequence"/>
</dbReference>
<keyword evidence="14" id="KW-0227">DNA damage</keyword>
<evidence type="ECO:0000259" key="28">
    <source>
        <dbReference type="PROSITE" id="PS51192"/>
    </source>
</evidence>
<evidence type="ECO:0000256" key="21">
    <source>
        <dbReference type="ARBA" id="ARBA00023212"/>
    </source>
</evidence>
<evidence type="ECO:0000256" key="3">
    <source>
        <dbReference type="ARBA" id="ARBA00004134"/>
    </source>
</evidence>
<dbReference type="FunFam" id="3.40.50.300:FF:001992">
    <property type="entry name" value="ATP-dependent RNA helicase, putative"/>
    <property type="match status" value="1"/>
</dbReference>
<dbReference type="FunFam" id="3.90.1150.210:FF:000005">
    <property type="entry name" value="F-actin-capping protein subunit beta"/>
    <property type="match status" value="1"/>
</dbReference>
<dbReference type="InterPro" id="IPR039686">
    <property type="entry name" value="FANCM/Mph1-like_ID"/>
</dbReference>
<dbReference type="GO" id="GO:0005524">
    <property type="term" value="F:ATP binding"/>
    <property type="evidence" value="ECO:0007669"/>
    <property type="project" value="UniProtKB-KW"/>
</dbReference>
<evidence type="ECO:0000256" key="22">
    <source>
        <dbReference type="ARBA" id="ARBA00023242"/>
    </source>
</evidence>
<dbReference type="InterPro" id="IPR044749">
    <property type="entry name" value="FANCM_DEXDc"/>
</dbReference>
<dbReference type="PANTHER" id="PTHR14025:SF20">
    <property type="entry name" value="FANCONI ANEMIA GROUP M PROTEIN"/>
    <property type="match status" value="1"/>
</dbReference>
<feature type="domain" description="Helicase C-terminal" evidence="29">
    <location>
        <begin position="1011"/>
        <end position="1177"/>
    </location>
</feature>
<dbReference type="Gene3D" id="3.90.1150.210">
    <property type="entry name" value="F-actin capping protein, beta subunit"/>
    <property type="match status" value="1"/>
</dbReference>
<name>A0A178F5Y1_TRIRU</name>
<dbReference type="VEuPathDB" id="FungiDB:TERG_06199"/>
<evidence type="ECO:0000256" key="5">
    <source>
        <dbReference type="ARBA" id="ARBA00009889"/>
    </source>
</evidence>
<evidence type="ECO:0000256" key="6">
    <source>
        <dbReference type="ARBA" id="ARBA00011390"/>
    </source>
</evidence>
<dbReference type="InterPro" id="IPR006935">
    <property type="entry name" value="Helicase/UvrB_N"/>
</dbReference>
<organism evidence="30 31">
    <name type="scientific">Trichophyton rubrum</name>
    <name type="common">Athlete's foot fungus</name>
    <name type="synonym">Epidermophyton rubrum</name>
    <dbReference type="NCBI Taxonomy" id="5551"/>
    <lineage>
        <taxon>Eukaryota</taxon>
        <taxon>Fungi</taxon>
        <taxon>Dikarya</taxon>
        <taxon>Ascomycota</taxon>
        <taxon>Pezizomycotina</taxon>
        <taxon>Eurotiomycetes</taxon>
        <taxon>Eurotiomycetidae</taxon>
        <taxon>Onygenales</taxon>
        <taxon>Arthrodermataceae</taxon>
        <taxon>Trichophyton</taxon>
    </lineage>
</organism>
<dbReference type="GO" id="GO:0005634">
    <property type="term" value="C:nucleus"/>
    <property type="evidence" value="ECO:0007669"/>
    <property type="project" value="UniProtKB-SubCell"/>
</dbReference>
<evidence type="ECO:0000256" key="16">
    <source>
        <dbReference type="ARBA" id="ARBA00022806"/>
    </source>
</evidence>
<feature type="region of interest" description="Disordered" evidence="27">
    <location>
        <begin position="561"/>
        <end position="603"/>
    </location>
</feature>
<keyword evidence="18" id="KW-0238">DNA-binding</keyword>
<proteinExistence type="inferred from homology"/>
<dbReference type="InterPro" id="IPR037282">
    <property type="entry name" value="CapZ_alpha/beta"/>
</dbReference>
<comment type="subunit">
    <text evidence="6">Interacts with the MHF histone-fold complex to form the FANCM-MHF complex.</text>
</comment>
<dbReference type="VEuPathDB" id="FungiDB:TERG_06200"/>
<dbReference type="Gene3D" id="3.40.50.300">
    <property type="entry name" value="P-loop containing nucleotide triphosphate hydrolases"/>
    <property type="match status" value="2"/>
</dbReference>
<dbReference type="SMART" id="SM00490">
    <property type="entry name" value="HELICc"/>
    <property type="match status" value="1"/>
</dbReference>
<dbReference type="CDD" id="cd18033">
    <property type="entry name" value="DEXDc_FANCM"/>
    <property type="match status" value="1"/>
</dbReference>
<feature type="compositionally biased region" description="Polar residues" evidence="27">
    <location>
        <begin position="566"/>
        <end position="603"/>
    </location>
</feature>
<keyword evidence="13" id="KW-0547">Nucleotide-binding</keyword>
<dbReference type="EC" id="3.6.4.12" evidence="7"/>
<dbReference type="Gene3D" id="1.20.58.570">
    <property type="match status" value="1"/>
</dbReference>
<keyword evidence="12" id="KW-0963">Cytoplasm</keyword>
<dbReference type="InterPro" id="IPR001650">
    <property type="entry name" value="Helicase_C-like"/>
</dbReference>
<evidence type="ECO:0000256" key="26">
    <source>
        <dbReference type="ARBA" id="ARBA00047995"/>
    </source>
</evidence>
<evidence type="ECO:0000256" key="17">
    <source>
        <dbReference type="ARBA" id="ARBA00022840"/>
    </source>
</evidence>
<dbReference type="GO" id="GO:0043138">
    <property type="term" value="F:3'-5' DNA helicase activity"/>
    <property type="evidence" value="ECO:0007669"/>
    <property type="project" value="InterPro"/>
</dbReference>
<evidence type="ECO:0000256" key="20">
    <source>
        <dbReference type="ARBA" id="ARBA00023204"/>
    </source>
</evidence>
<keyword evidence="17" id="KW-0067">ATP-binding</keyword>
<dbReference type="PRINTS" id="PR00192">
    <property type="entry name" value="FACTINCAPB"/>
</dbReference>
<evidence type="ECO:0000256" key="24">
    <source>
        <dbReference type="ARBA" id="ARBA00033042"/>
    </source>
</evidence>
<dbReference type="GO" id="GO:0051015">
    <property type="term" value="F:actin filament binding"/>
    <property type="evidence" value="ECO:0007669"/>
    <property type="project" value="UniProtKB-ARBA"/>
</dbReference>
<dbReference type="GO" id="GO:0030036">
    <property type="term" value="P:actin cytoskeleton organization"/>
    <property type="evidence" value="ECO:0007669"/>
    <property type="project" value="InterPro"/>
</dbReference>
<dbReference type="InterPro" id="IPR001698">
    <property type="entry name" value="CAPZB"/>
</dbReference>
<dbReference type="CDD" id="cd18801">
    <property type="entry name" value="SF2_C_FANCM_Hef"/>
    <property type="match status" value="1"/>
</dbReference>
<comment type="function">
    <text evidence="23">F-actin-capping proteins bind in a Ca(2+)-independent manner to the fast growing ends of actin filaments (barbed end) thereby blocking the exchange of subunits at these ends. Unlike other capping proteins (such as gelsolin and severin), these proteins do not sever actin filaments.</text>
</comment>
<dbReference type="PROSITE" id="PS00231">
    <property type="entry name" value="F_ACTIN_CAPPING_BETA"/>
    <property type="match status" value="1"/>
</dbReference>
<dbReference type="GO" id="GO:0008290">
    <property type="term" value="C:F-actin capping protein complex"/>
    <property type="evidence" value="ECO:0007669"/>
    <property type="project" value="InterPro"/>
</dbReference>
<comment type="function">
    <text evidence="1">ATP-dependent DNA helicase involved in DNA damage repair by homologous recombination and in genome maintenance. Capable of unwinding D-loops. Plays a role in limiting crossover recombinants during mitotic DNA double-strand break (DSB) repair. Component of a FANCM-MHF complex which promotes gene conversion at blocked replication forks, probably by reversal of the stalled fork.</text>
</comment>
<dbReference type="InterPro" id="IPR019771">
    <property type="entry name" value="F-actin_capping_bsu_CS"/>
</dbReference>
<evidence type="ECO:0000256" key="11">
    <source>
        <dbReference type="ARBA" id="ARBA00022467"/>
    </source>
</evidence>
<evidence type="ECO:0000256" key="27">
    <source>
        <dbReference type="SAM" id="MobiDB-lite"/>
    </source>
</evidence>
<dbReference type="PROSITE" id="PS51194">
    <property type="entry name" value="HELICASE_CTER"/>
    <property type="match status" value="1"/>
</dbReference>
<evidence type="ECO:0000256" key="18">
    <source>
        <dbReference type="ARBA" id="ARBA00023125"/>
    </source>
</evidence>
<protein>
    <recommendedName>
        <fullName evidence="9">ATP-dependent DNA helicase MPH1</fullName>
        <ecNumber evidence="7">3.6.4.12</ecNumber>
    </recommendedName>
    <alternativeName>
        <fullName evidence="8">ATP-dependent DNA helicase mph1</fullName>
    </alternativeName>
    <alternativeName>
        <fullName evidence="10">F-actin-capping protein subunit beta</fullName>
    </alternativeName>
    <alternativeName>
        <fullName evidence="24">FANCM-like protein 1</fullName>
    </alternativeName>
</protein>
<feature type="region of interest" description="Disordered" evidence="27">
    <location>
        <begin position="1209"/>
        <end position="1230"/>
    </location>
</feature>
<comment type="caution">
    <text evidence="30">The sequence shown here is derived from an EMBL/GenBank/DDBJ whole genome shotgun (WGS) entry which is preliminary data.</text>
</comment>
<feature type="compositionally biased region" description="Basic and acidic residues" evidence="27">
    <location>
        <begin position="1367"/>
        <end position="1376"/>
    </location>
</feature>